<protein>
    <recommendedName>
        <fullName evidence="4">T9SS type A sorting domain-containing protein</fullName>
    </recommendedName>
</protein>
<name>A0A937XG54_UNCW3</name>
<keyword evidence="1" id="KW-0732">Signal</keyword>
<feature type="chain" id="PRO_5036722016" description="T9SS type A sorting domain-containing protein" evidence="1">
    <location>
        <begin position="22"/>
        <end position="860"/>
    </location>
</feature>
<evidence type="ECO:0008006" key="4">
    <source>
        <dbReference type="Google" id="ProtNLM"/>
    </source>
</evidence>
<comment type="caution">
    <text evidence="2">The sequence shown here is derived from an EMBL/GenBank/DDBJ whole genome shotgun (WGS) entry which is preliminary data.</text>
</comment>
<reference evidence="2" key="1">
    <citation type="submission" date="2019-03" db="EMBL/GenBank/DDBJ databases">
        <title>Lake Tanganyika Metagenome-Assembled Genomes (MAGs).</title>
        <authorList>
            <person name="Tran P."/>
        </authorList>
    </citation>
    <scope>NUCLEOTIDE SEQUENCE</scope>
    <source>
        <strain evidence="2">K_DeepCast_150m_m2_040</strain>
    </source>
</reference>
<evidence type="ECO:0000313" key="3">
    <source>
        <dbReference type="Proteomes" id="UP000779900"/>
    </source>
</evidence>
<dbReference type="Proteomes" id="UP000779900">
    <property type="component" value="Unassembled WGS sequence"/>
</dbReference>
<proteinExistence type="predicted"/>
<dbReference type="EMBL" id="VGIR01000029">
    <property type="protein sequence ID" value="MBM3331426.1"/>
    <property type="molecule type" value="Genomic_DNA"/>
</dbReference>
<sequence>MRHSLLAAIVSLAAALSPARAEPGLDHGRFLLDTGFVSSLAFPNQNSSVAAFNGTCILAVWVDRRGGESDIYGCRVTPDGVLLDSAGIPISTTPRTQWYPAVCSDGTGFLVAWWWWDESGGASRIYASPVTSAGTVLDTAGIRVSPDASGQSMPAIAFDGANYLVAWEDTSGTGDIYCARVTPAGNVLDTAGIPVCVRSGHQAFPDVAFNGTDFVVVWSDERMLSYDIYASRVTSSGIVLDPNGIRVSNSISDDEHSPSVGSNGTVSLVAWSQAPPTGRNRLYFARVSQDGTVLDTAGVRLGTTRVDNLTDPAVAFDGENFVAAWDEDRGMPIWAARVTPGGVVLDSTSILIPVTALVNYEPEVCPNGNGSVVLWHQYDTVNTDWASIYAARVTRAGTVLDSTAVNLALAAHAQQYPALAFDGTNYLAVWEDWRGGDPDIYACRVAPGGTVLDPGGIPVCTMDYYSQLAPAVAFDGASFLVVWEDWRHSDTGSMMADVYGARVTPTGTVLDPGGIPIRVARGTQGVPRVGYNGTDFLVVWQRGLADADIHCSRVTSAGVVRDSFIDVCTRYGETYTPEVAFDGANALVVWQDDRGGQYADDIYCARVTPTGVSLDTLGLPVSTAPRGQFTPAIAFDGANYLVAWHDTRHGTGRYDIFCARMTPGGIQLDSSGIPVCTTAATQTNARVTFDGADYLVTWVDDRNGSRDIYGARISPAGVVGDAALVVGGDGAQYTAALCRGSGNQVLLAFGDLARTVGGRTYNAQRIWGRFGFFPAMQDEHPVALSRPPLPGPTIVRGVLDLQSSTCNLKSEIALLDAAGRKVLDLRPGPNDVSRLATGVYFVRSAIDVRHSSITKVVMTR</sequence>
<evidence type="ECO:0000256" key="1">
    <source>
        <dbReference type="SAM" id="SignalP"/>
    </source>
</evidence>
<evidence type="ECO:0000313" key="2">
    <source>
        <dbReference type="EMBL" id="MBM3331426.1"/>
    </source>
</evidence>
<dbReference type="AlphaFoldDB" id="A0A937XG54"/>
<feature type="signal peptide" evidence="1">
    <location>
        <begin position="1"/>
        <end position="21"/>
    </location>
</feature>
<gene>
    <name evidence="2" type="ORF">FJY68_06175</name>
</gene>
<accession>A0A937XG54</accession>
<organism evidence="2 3">
    <name type="scientific">candidate division WOR-3 bacterium</name>
    <dbReference type="NCBI Taxonomy" id="2052148"/>
    <lineage>
        <taxon>Bacteria</taxon>
        <taxon>Bacteria division WOR-3</taxon>
    </lineage>
</organism>